<dbReference type="AlphaFoldDB" id="A0A433DN88"/>
<evidence type="ECO:0000256" key="1">
    <source>
        <dbReference type="ARBA" id="ARBA00023254"/>
    </source>
</evidence>
<dbReference type="Pfam" id="PF08631">
    <property type="entry name" value="SPO22"/>
    <property type="match status" value="1"/>
</dbReference>
<name>A0A433DN88_9FUNG</name>
<dbReference type="OrthoDB" id="65716at2759"/>
<dbReference type="GO" id="GO:0051321">
    <property type="term" value="P:meiotic cell cycle"/>
    <property type="evidence" value="ECO:0007669"/>
    <property type="project" value="UniProtKB-KW"/>
</dbReference>
<dbReference type="Proteomes" id="UP000268093">
    <property type="component" value="Unassembled WGS sequence"/>
</dbReference>
<sequence length="172" mass="19638">MPLIRSHNIQVRETGFMMVKIAAGPMSSLDEKNSGNTLKVDNALNDATNIELLVQQLPRERKSVSDESRAISFITLHMYHAEAAAQESNWHVAKFMINKATELIDKSCLAEDVYKFATPKEIEYLCHLCLKIGNQLNKQEMHCEAIEWLRLAHENADGLQDKQSQVFRRLKV</sequence>
<keyword evidence="1" id="KW-0469">Meiosis</keyword>
<proteinExistence type="predicted"/>
<accession>A0A433DN88</accession>
<reference evidence="2 3" key="1">
    <citation type="journal article" date="2018" name="New Phytol.">
        <title>Phylogenomics of Endogonaceae and evolution of mycorrhizas within Mucoromycota.</title>
        <authorList>
            <person name="Chang Y."/>
            <person name="Desiro A."/>
            <person name="Na H."/>
            <person name="Sandor L."/>
            <person name="Lipzen A."/>
            <person name="Clum A."/>
            <person name="Barry K."/>
            <person name="Grigoriev I.V."/>
            <person name="Martin F.M."/>
            <person name="Stajich J.E."/>
            <person name="Smith M.E."/>
            <person name="Bonito G."/>
            <person name="Spatafora J.W."/>
        </authorList>
    </citation>
    <scope>NUCLEOTIDE SEQUENCE [LARGE SCALE GENOMIC DNA]</scope>
    <source>
        <strain evidence="2 3">GMNB39</strain>
    </source>
</reference>
<keyword evidence="3" id="KW-1185">Reference proteome</keyword>
<protein>
    <submittedName>
        <fullName evidence="2">Uncharacterized protein</fullName>
    </submittedName>
</protein>
<evidence type="ECO:0000313" key="2">
    <source>
        <dbReference type="EMBL" id="RUP52303.1"/>
    </source>
</evidence>
<dbReference type="EMBL" id="RBNI01000075">
    <property type="protein sequence ID" value="RUP52303.1"/>
    <property type="molecule type" value="Genomic_DNA"/>
</dbReference>
<dbReference type="InterPro" id="IPR013940">
    <property type="entry name" value="Spo22/ZIP4/TEX11"/>
</dbReference>
<gene>
    <name evidence="2" type="ORF">BC936DRAFT_148355</name>
</gene>
<comment type="caution">
    <text evidence="2">The sequence shown here is derived from an EMBL/GenBank/DDBJ whole genome shotgun (WGS) entry which is preliminary data.</text>
</comment>
<organism evidence="2 3">
    <name type="scientific">Jimgerdemannia flammicorona</name>
    <dbReference type="NCBI Taxonomy" id="994334"/>
    <lineage>
        <taxon>Eukaryota</taxon>
        <taxon>Fungi</taxon>
        <taxon>Fungi incertae sedis</taxon>
        <taxon>Mucoromycota</taxon>
        <taxon>Mucoromycotina</taxon>
        <taxon>Endogonomycetes</taxon>
        <taxon>Endogonales</taxon>
        <taxon>Endogonaceae</taxon>
        <taxon>Jimgerdemannia</taxon>
    </lineage>
</organism>
<evidence type="ECO:0000313" key="3">
    <source>
        <dbReference type="Proteomes" id="UP000268093"/>
    </source>
</evidence>